<protein>
    <submittedName>
        <fullName evidence="3">Basic membrane lipoprotein</fullName>
    </submittedName>
</protein>
<dbReference type="PANTHER" id="PTHR43208">
    <property type="entry name" value="ABC TRANSPORTER SUBSTRATE-BINDING PROTEIN"/>
    <property type="match status" value="1"/>
</dbReference>
<dbReference type="InterPro" id="IPR052910">
    <property type="entry name" value="ABC-Purine-Binding"/>
</dbReference>
<evidence type="ECO:0000256" key="1">
    <source>
        <dbReference type="ARBA" id="ARBA00022729"/>
    </source>
</evidence>
<dbReference type="InterPro" id="IPR006311">
    <property type="entry name" value="TAT_signal"/>
</dbReference>
<dbReference type="GO" id="GO:0005886">
    <property type="term" value="C:plasma membrane"/>
    <property type="evidence" value="ECO:0007669"/>
    <property type="project" value="InterPro"/>
</dbReference>
<sequence length="382" mass="41434">MTLPRRQLLATAGAAFSTGFLPRNGWAAAPTATERLLAGLAAPYANVPPMPPVAEQDALLALGYVGPTSDGGWTEMHHVALQAVRRTFPKLRTVYVESVPYSADATRLLREFVAEGAQLVMTGADYGDFLTDVAARAPETAFMQCDGRPLRGNVSWYYIAHWYVSYVIGVAAGLLSRDGKLGFIASFPLPSAYAGANATLMGARSVNPDATMQVISINAWFDPQAAIQAANALADKGCDFLFGIMDEAGYLHVAQERGLWAAMWNKDIRQFGPDAYVASVVLDFTQFYIAQVRARLAGTWRPVPQLLMMGQGVDRDPWGQRVPQAVRDQADAVRARIMGGWSPFNGPIHDQHGQLRVAAGATMNDLELYDWNWAVDGVSGLP</sequence>
<proteinExistence type="predicted"/>
<dbReference type="Proteomes" id="UP000032675">
    <property type="component" value="Unassembled WGS sequence"/>
</dbReference>
<dbReference type="CDD" id="cd19963">
    <property type="entry name" value="PBP1_BMP-like"/>
    <property type="match status" value="1"/>
</dbReference>
<name>A0A0D6PUR1_KOMEU</name>
<gene>
    <name evidence="3" type="ORF">Geu3261_0001_014</name>
</gene>
<dbReference type="InterPro" id="IPR003760">
    <property type="entry name" value="PnrA-like"/>
</dbReference>
<dbReference type="PANTHER" id="PTHR43208:SF1">
    <property type="entry name" value="ABC TRANSPORTER SUBSTRATE-BINDING PROTEIN"/>
    <property type="match status" value="1"/>
</dbReference>
<reference evidence="3 4" key="1">
    <citation type="submission" date="2012-11" db="EMBL/GenBank/DDBJ databases">
        <title>Whole genome sequence of Gluconacetobacter europaeus NBRC3261.</title>
        <authorList>
            <person name="Azuma Y."/>
            <person name="Higashiura N."/>
            <person name="Hirakawa H."/>
            <person name="Matsushita K."/>
        </authorList>
    </citation>
    <scope>NUCLEOTIDE SEQUENCE [LARGE SCALE GENOMIC DNA]</scope>
    <source>
        <strain evidence="3 4">NBRC 3261</strain>
    </source>
</reference>
<feature type="domain" description="ABC transporter substrate-binding protein PnrA-like" evidence="2">
    <location>
        <begin position="61"/>
        <end position="298"/>
    </location>
</feature>
<dbReference type="EMBL" id="BANI01000001">
    <property type="protein sequence ID" value="GAN94919.1"/>
    <property type="molecule type" value="Genomic_DNA"/>
</dbReference>
<evidence type="ECO:0000313" key="3">
    <source>
        <dbReference type="EMBL" id="GAN94919.1"/>
    </source>
</evidence>
<dbReference type="Pfam" id="PF02608">
    <property type="entry name" value="Bmp"/>
    <property type="match status" value="1"/>
</dbReference>
<comment type="caution">
    <text evidence="3">The sequence shown here is derived from an EMBL/GenBank/DDBJ whole genome shotgun (WGS) entry which is preliminary data.</text>
</comment>
<dbReference type="Gene3D" id="3.40.50.2300">
    <property type="match status" value="2"/>
</dbReference>
<keyword evidence="1" id="KW-0732">Signal</keyword>
<evidence type="ECO:0000259" key="2">
    <source>
        <dbReference type="Pfam" id="PF02608"/>
    </source>
</evidence>
<dbReference type="AlphaFoldDB" id="A0A0D6PUR1"/>
<evidence type="ECO:0000313" key="4">
    <source>
        <dbReference type="Proteomes" id="UP000032675"/>
    </source>
</evidence>
<keyword evidence="3" id="KW-0449">Lipoprotein</keyword>
<dbReference type="PROSITE" id="PS51318">
    <property type="entry name" value="TAT"/>
    <property type="match status" value="1"/>
</dbReference>
<dbReference type="RefSeq" id="WP_048849248.1">
    <property type="nucleotide sequence ID" value="NZ_BANI01000001.1"/>
</dbReference>
<organism evidence="3 4">
    <name type="scientific">Komagataeibacter europaeus NBRC 3261</name>
    <dbReference type="NCBI Taxonomy" id="1234669"/>
    <lineage>
        <taxon>Bacteria</taxon>
        <taxon>Pseudomonadati</taxon>
        <taxon>Pseudomonadota</taxon>
        <taxon>Alphaproteobacteria</taxon>
        <taxon>Acetobacterales</taxon>
        <taxon>Acetobacteraceae</taxon>
        <taxon>Komagataeibacter</taxon>
    </lineage>
</organism>
<accession>A0A0D6PUR1</accession>